<dbReference type="Proteomes" id="UP000003081">
    <property type="component" value="Unassembled WGS sequence"/>
</dbReference>
<dbReference type="HOGENOM" id="CLU_1755678_0_0_9"/>
<dbReference type="RefSeq" id="WP_003415225.1">
    <property type="nucleotide sequence ID" value="NZ_ACOM01000005.1"/>
</dbReference>
<dbReference type="EMBL" id="ACOM01000005">
    <property type="protein sequence ID" value="EEP54361.1"/>
    <property type="molecule type" value="Genomic_DNA"/>
</dbReference>
<organism evidence="1 2">
    <name type="scientific">Clostridium butyricum E4 str. BoNT E BL5262</name>
    <dbReference type="NCBI Taxonomy" id="632245"/>
    <lineage>
        <taxon>Bacteria</taxon>
        <taxon>Bacillati</taxon>
        <taxon>Bacillota</taxon>
        <taxon>Clostridia</taxon>
        <taxon>Eubacteriales</taxon>
        <taxon>Clostridiaceae</taxon>
        <taxon>Clostridium</taxon>
    </lineage>
</organism>
<sequence length="150" mass="17671">MKNYLITYANISVCEEYLMIVKANSAKEAINKFHDYKINSVELYEDFEEAVDASLEGDYFEWMNNGSKGEYNGYSAIDTFFKSKRVFGNKAKYKGINLNKVVEECKSLVSECRSKEFDLSQYSMETKESIFRWMYEYLEALNMEKFKVIE</sequence>
<reference evidence="1 2" key="1">
    <citation type="submission" date="2009-08" db="EMBL/GenBank/DDBJ databases">
        <authorList>
            <person name="Shrivastava S."/>
            <person name="Brinkac L.B."/>
            <person name="Brown J.L."/>
            <person name="Bruce D.B."/>
            <person name="Detter C."/>
            <person name="Green L.D."/>
            <person name="Munk C.A."/>
            <person name="Rogers Y.C."/>
            <person name="Tapia R."/>
            <person name="Sims D.R."/>
            <person name="Smith L.A."/>
            <person name="Smith T.J."/>
            <person name="Sutton G."/>
            <person name="Brettin T."/>
        </authorList>
    </citation>
    <scope>NUCLEOTIDE SEQUENCE [LARGE SCALE GENOMIC DNA]</scope>
    <source>
        <strain evidence="2">E4 str. BoNT E BL5262</strain>
    </source>
</reference>
<proteinExistence type="predicted"/>
<protein>
    <submittedName>
        <fullName evidence="1">Uncharacterized protein</fullName>
    </submittedName>
</protein>
<evidence type="ECO:0000313" key="2">
    <source>
        <dbReference type="Proteomes" id="UP000003081"/>
    </source>
</evidence>
<accession>C4IL99</accession>
<comment type="caution">
    <text evidence="1">The sequence shown here is derived from an EMBL/GenBank/DDBJ whole genome shotgun (WGS) entry which is preliminary data.</text>
</comment>
<keyword evidence="2" id="KW-1185">Reference proteome</keyword>
<gene>
    <name evidence="1" type="ORF">CLP_1533</name>
</gene>
<dbReference type="AlphaFoldDB" id="C4IL99"/>
<name>C4IL99_CLOBU</name>
<evidence type="ECO:0000313" key="1">
    <source>
        <dbReference type="EMBL" id="EEP54361.1"/>
    </source>
</evidence>